<organism evidence="1">
    <name type="scientific">Rhizophora mucronata</name>
    <name type="common">Asiatic mangrove</name>
    <dbReference type="NCBI Taxonomy" id="61149"/>
    <lineage>
        <taxon>Eukaryota</taxon>
        <taxon>Viridiplantae</taxon>
        <taxon>Streptophyta</taxon>
        <taxon>Embryophyta</taxon>
        <taxon>Tracheophyta</taxon>
        <taxon>Spermatophyta</taxon>
        <taxon>Magnoliopsida</taxon>
        <taxon>eudicotyledons</taxon>
        <taxon>Gunneridae</taxon>
        <taxon>Pentapetalae</taxon>
        <taxon>rosids</taxon>
        <taxon>fabids</taxon>
        <taxon>Malpighiales</taxon>
        <taxon>Rhizophoraceae</taxon>
        <taxon>Rhizophora</taxon>
    </lineage>
</organism>
<name>A0A2P2P749_RHIMU</name>
<evidence type="ECO:0000313" key="1">
    <source>
        <dbReference type="EMBL" id="MBX50586.1"/>
    </source>
</evidence>
<dbReference type="EMBL" id="GGEC01070102">
    <property type="protein sequence ID" value="MBX50586.1"/>
    <property type="molecule type" value="Transcribed_RNA"/>
</dbReference>
<protein>
    <submittedName>
        <fullName evidence="1">Uncharacterized protein</fullName>
    </submittedName>
</protein>
<accession>A0A2P2P749</accession>
<reference evidence="1" key="1">
    <citation type="submission" date="2018-02" db="EMBL/GenBank/DDBJ databases">
        <title>Rhizophora mucronata_Transcriptome.</title>
        <authorList>
            <person name="Meera S.P."/>
            <person name="Sreeshan A."/>
            <person name="Augustine A."/>
        </authorList>
    </citation>
    <scope>NUCLEOTIDE SEQUENCE</scope>
    <source>
        <tissue evidence="1">Leaf</tissue>
    </source>
</reference>
<sequence>MARLHEILYYILIVFGHGCSLATH</sequence>
<dbReference type="AlphaFoldDB" id="A0A2P2P749"/>
<proteinExistence type="predicted"/>